<evidence type="ECO:0000313" key="1">
    <source>
        <dbReference type="EMBL" id="KAH1045523.1"/>
    </source>
</evidence>
<evidence type="ECO:0000313" key="2">
    <source>
        <dbReference type="Proteomes" id="UP000828251"/>
    </source>
</evidence>
<proteinExistence type="predicted"/>
<dbReference type="AlphaFoldDB" id="A0A9D3UHY4"/>
<organism evidence="1 2">
    <name type="scientific">Gossypium stocksii</name>
    <dbReference type="NCBI Taxonomy" id="47602"/>
    <lineage>
        <taxon>Eukaryota</taxon>
        <taxon>Viridiplantae</taxon>
        <taxon>Streptophyta</taxon>
        <taxon>Embryophyta</taxon>
        <taxon>Tracheophyta</taxon>
        <taxon>Spermatophyta</taxon>
        <taxon>Magnoliopsida</taxon>
        <taxon>eudicotyledons</taxon>
        <taxon>Gunneridae</taxon>
        <taxon>Pentapetalae</taxon>
        <taxon>rosids</taxon>
        <taxon>malvids</taxon>
        <taxon>Malvales</taxon>
        <taxon>Malvaceae</taxon>
        <taxon>Malvoideae</taxon>
        <taxon>Gossypium</taxon>
    </lineage>
</organism>
<name>A0A9D3UHY4_9ROSI</name>
<reference evidence="1 2" key="1">
    <citation type="journal article" date="2021" name="Plant Biotechnol. J.">
        <title>Multi-omics assisted identification of the key and species-specific regulatory components of drought-tolerant mechanisms in Gossypium stocksii.</title>
        <authorList>
            <person name="Yu D."/>
            <person name="Ke L."/>
            <person name="Zhang D."/>
            <person name="Wu Y."/>
            <person name="Sun Y."/>
            <person name="Mei J."/>
            <person name="Sun J."/>
            <person name="Sun Y."/>
        </authorList>
    </citation>
    <scope>NUCLEOTIDE SEQUENCE [LARGE SCALE GENOMIC DNA]</scope>
    <source>
        <strain evidence="2">cv. E1</strain>
        <tissue evidence="1">Leaf</tissue>
    </source>
</reference>
<dbReference type="EMBL" id="JAIQCV010000011">
    <property type="protein sequence ID" value="KAH1045523.1"/>
    <property type="molecule type" value="Genomic_DNA"/>
</dbReference>
<sequence length="90" mass="10532">MPQTALVCMEAIFNNFIQVLVFNGWLDVLAYTVERINNYEVILCDPSTQEPKVLGIYTYLDRRQKSKSLFVYVESLVSINGMQEHEDYYL</sequence>
<protein>
    <submittedName>
        <fullName evidence="1">Uncharacterized protein</fullName>
    </submittedName>
</protein>
<accession>A0A9D3UHY4</accession>
<gene>
    <name evidence="1" type="ORF">J1N35_036307</name>
</gene>
<keyword evidence="2" id="KW-1185">Reference proteome</keyword>
<comment type="caution">
    <text evidence="1">The sequence shown here is derived from an EMBL/GenBank/DDBJ whole genome shotgun (WGS) entry which is preliminary data.</text>
</comment>
<dbReference type="Proteomes" id="UP000828251">
    <property type="component" value="Unassembled WGS sequence"/>
</dbReference>